<feature type="compositionally biased region" description="Polar residues" evidence="1">
    <location>
        <begin position="41"/>
        <end position="59"/>
    </location>
</feature>
<dbReference type="Proteomes" id="UP000095023">
    <property type="component" value="Unassembled WGS sequence"/>
</dbReference>
<feature type="region of interest" description="Disordered" evidence="1">
    <location>
        <begin position="173"/>
        <end position="225"/>
    </location>
</feature>
<evidence type="ECO:0000313" key="2">
    <source>
        <dbReference type="EMBL" id="ODV91127.1"/>
    </source>
</evidence>
<dbReference type="AlphaFoldDB" id="A0A1E4THD6"/>
<name>A0A1E4THD6_9ASCO</name>
<feature type="region of interest" description="Disordered" evidence="1">
    <location>
        <begin position="35"/>
        <end position="60"/>
    </location>
</feature>
<keyword evidence="3" id="KW-1185">Reference proteome</keyword>
<feature type="compositionally biased region" description="Basic residues" evidence="1">
    <location>
        <begin position="211"/>
        <end position="225"/>
    </location>
</feature>
<accession>A0A1E4THD6</accession>
<evidence type="ECO:0000256" key="1">
    <source>
        <dbReference type="SAM" id="MobiDB-lite"/>
    </source>
</evidence>
<reference evidence="3" key="1">
    <citation type="submission" date="2016-02" db="EMBL/GenBank/DDBJ databases">
        <title>Comparative genomics of biotechnologically important yeasts.</title>
        <authorList>
            <consortium name="DOE Joint Genome Institute"/>
            <person name="Riley R."/>
            <person name="Haridas S."/>
            <person name="Wolfe K.H."/>
            <person name="Lopes M.R."/>
            <person name="Hittinger C.T."/>
            <person name="Goker M."/>
            <person name="Salamov A."/>
            <person name="Wisecaver J."/>
            <person name="Long T.M."/>
            <person name="Aerts A.L."/>
            <person name="Barry K."/>
            <person name="Choi C."/>
            <person name="Clum A."/>
            <person name="Coughlan A.Y."/>
            <person name="Deshpande S."/>
            <person name="Douglass A.P."/>
            <person name="Hanson S.J."/>
            <person name="Klenk H.-P."/>
            <person name="Labutti K."/>
            <person name="Lapidus A."/>
            <person name="Lindquist E."/>
            <person name="Lipzen A."/>
            <person name="Meier-Kolthoff J.P."/>
            <person name="Ohm R.A."/>
            <person name="Otillar R.P."/>
            <person name="Pangilinan J."/>
            <person name="Peng Y."/>
            <person name="Rokas A."/>
            <person name="Rosa C.A."/>
            <person name="Scheuner C."/>
            <person name="Sibirny A.A."/>
            <person name="Slot J.C."/>
            <person name="Stielow J.B."/>
            <person name="Sun H."/>
            <person name="Kurtzman C.P."/>
            <person name="Blackwell M."/>
            <person name="Jeffries T.W."/>
            <person name="Grigoriev I.V."/>
        </authorList>
    </citation>
    <scope>NUCLEOTIDE SEQUENCE [LARGE SCALE GENOMIC DNA]</scope>
    <source>
        <strain evidence="3">NRRL Y-17796</strain>
    </source>
</reference>
<organism evidence="2 3">
    <name type="scientific">Tortispora caseinolytica NRRL Y-17796</name>
    <dbReference type="NCBI Taxonomy" id="767744"/>
    <lineage>
        <taxon>Eukaryota</taxon>
        <taxon>Fungi</taxon>
        <taxon>Dikarya</taxon>
        <taxon>Ascomycota</taxon>
        <taxon>Saccharomycotina</taxon>
        <taxon>Trigonopsidomycetes</taxon>
        <taxon>Trigonopsidales</taxon>
        <taxon>Trigonopsidaceae</taxon>
        <taxon>Tortispora</taxon>
    </lineage>
</organism>
<gene>
    <name evidence="2" type="ORF">CANCADRAFT_44738</name>
</gene>
<feature type="region of interest" description="Disordered" evidence="1">
    <location>
        <begin position="356"/>
        <end position="403"/>
    </location>
</feature>
<sequence>MAKCKIIQPQEQEEEVLSILTDHFYNHENKQYLSNEPHIVSPSTSYTSNGTTSQGSSYSFPEGARTQLIEQLEATNLSTQSLNSIIGFTLSTRQNEDEQLKYDLLKTAVHSNNSKLEMVQDEWKSYFESFNNELNDNFGTGIIDYSSMLANPGLSQSVVQIPEQAPVFNENVWTSNSKPASPSVSPRTVVQKTNRKKNSSIASLGKDMRVSKKSSIPKRTFRKRSNSTPAVIMQSNGIEPLIRIARPTHNRIAELERRNAYDQMFTTNEEMRSLGKVRAYEERLALEEQRLYEQSCVFEEKRALEMELKMSYERRNAQEVTMRQTFDEIRAQEDIHAQREMLIRQQQQQQQQLQQQLQLQRQRQRQLHHHHQQQQQPPQQQRLRSQHRQPQGPVSIVPHRSQQQLIRNLPADQCGRMRGDNSGGFLQATKRVQRPNQVNNLANANSTENRGKIAISSQKKTYFPVQQLTQAEWTEDACDGALFAGLLLEECQKHQIGMSESQDGPEGEGN</sequence>
<feature type="compositionally biased region" description="Low complexity" evidence="1">
    <location>
        <begin position="373"/>
        <end position="391"/>
    </location>
</feature>
<feature type="compositionally biased region" description="Basic residues" evidence="1">
    <location>
        <begin position="362"/>
        <end position="372"/>
    </location>
</feature>
<evidence type="ECO:0000313" key="3">
    <source>
        <dbReference type="Proteomes" id="UP000095023"/>
    </source>
</evidence>
<proteinExistence type="predicted"/>
<dbReference type="EMBL" id="KV453842">
    <property type="protein sequence ID" value="ODV91127.1"/>
    <property type="molecule type" value="Genomic_DNA"/>
</dbReference>
<feature type="compositionally biased region" description="Polar residues" evidence="1">
    <location>
        <begin position="173"/>
        <end position="192"/>
    </location>
</feature>
<protein>
    <submittedName>
        <fullName evidence="2">Uncharacterized protein</fullName>
    </submittedName>
</protein>